<accession>A0ACC8ELF6</accession>
<sequence length="242" mass="27740">MTGFEIAGAVLAAIPLLISGLEHYLEGLSTVKNMRDHETVIENLIISSTTSLAIYRTSCEELLAPLILPDNQFYDLLDNPQTDGWKDEELGEKLNARLGPAAYLPYKSAVKLLYKRIQLLKKKMDLTDELRPKWVRSDGTINTEVRDSFFKKAWRRMKIGFEPDKYALLMGKIDEDIAKISELTKGNMTFRNRRNRRATASFWISIRDLARRLRELLGSRFSSASSCQYQHPGMHITILLFP</sequence>
<dbReference type="Proteomes" id="UP000250078">
    <property type="component" value="Unassembled WGS sequence"/>
</dbReference>
<name>A0ACC8ELF6_9PEZI</name>
<dbReference type="EMBL" id="KV748266">
    <property type="protein sequence ID" value="OCK87173.1"/>
    <property type="molecule type" value="Genomic_DNA"/>
</dbReference>
<gene>
    <name evidence="1" type="ORF">K441DRAFT_671154</name>
</gene>
<protein>
    <submittedName>
        <fullName evidence="1">Uncharacterized protein</fullName>
    </submittedName>
</protein>
<keyword evidence="2" id="KW-1185">Reference proteome</keyword>
<reference evidence="1 2" key="1">
    <citation type="journal article" date="2016" name="Nat. Commun.">
        <title>Ectomycorrhizal ecology is imprinted in the genome of the dominant symbiotic fungus Cenococcum geophilum.</title>
        <authorList>
            <consortium name="DOE Joint Genome Institute"/>
            <person name="Peter M."/>
            <person name="Kohler A."/>
            <person name="Ohm R.A."/>
            <person name="Kuo A."/>
            <person name="Krutzmann J."/>
            <person name="Morin E."/>
            <person name="Arend M."/>
            <person name="Barry K.W."/>
            <person name="Binder M."/>
            <person name="Choi C."/>
            <person name="Clum A."/>
            <person name="Copeland A."/>
            <person name="Grisel N."/>
            <person name="Haridas S."/>
            <person name="Kipfer T."/>
            <person name="LaButti K."/>
            <person name="Lindquist E."/>
            <person name="Lipzen A."/>
            <person name="Maire R."/>
            <person name="Meier B."/>
            <person name="Mihaltcheva S."/>
            <person name="Molinier V."/>
            <person name="Murat C."/>
            <person name="Poggeler S."/>
            <person name="Quandt C.A."/>
            <person name="Sperisen C."/>
            <person name="Tritt A."/>
            <person name="Tisserant E."/>
            <person name="Crous P.W."/>
            <person name="Henrissat B."/>
            <person name="Nehls U."/>
            <person name="Egli S."/>
            <person name="Spatafora J.W."/>
            <person name="Grigoriev I.V."/>
            <person name="Martin F.M."/>
        </authorList>
    </citation>
    <scope>NUCLEOTIDE SEQUENCE [LARGE SCALE GENOMIC DNA]</scope>
    <source>
        <strain evidence="1 2">1.58</strain>
    </source>
</reference>
<evidence type="ECO:0000313" key="2">
    <source>
        <dbReference type="Proteomes" id="UP000250078"/>
    </source>
</evidence>
<evidence type="ECO:0000313" key="1">
    <source>
        <dbReference type="EMBL" id="OCK87173.1"/>
    </source>
</evidence>
<proteinExistence type="predicted"/>
<organism evidence="1 2">
    <name type="scientific">Cenococcum geophilum 1.58</name>
    <dbReference type="NCBI Taxonomy" id="794803"/>
    <lineage>
        <taxon>Eukaryota</taxon>
        <taxon>Fungi</taxon>
        <taxon>Dikarya</taxon>
        <taxon>Ascomycota</taxon>
        <taxon>Pezizomycotina</taxon>
        <taxon>Dothideomycetes</taxon>
        <taxon>Pleosporomycetidae</taxon>
        <taxon>Gloniales</taxon>
        <taxon>Gloniaceae</taxon>
        <taxon>Cenococcum</taxon>
    </lineage>
</organism>